<reference evidence="2 3" key="1">
    <citation type="submission" date="2023-10" db="EMBL/GenBank/DDBJ databases">
        <authorList>
            <person name="Wang X.X."/>
        </authorList>
    </citation>
    <scope>NUCLEOTIDE SEQUENCE [LARGE SCALE GENOMIC DNA]</scope>
    <source>
        <strain evidence="2 3">NBRC 12816</strain>
    </source>
</reference>
<accession>A0ABU4KA80</accession>
<keyword evidence="3" id="KW-1185">Reference proteome</keyword>
<comment type="caution">
    <text evidence="2">The sequence shown here is derived from an EMBL/GenBank/DDBJ whole genome shotgun (WGS) entry which is preliminary data.</text>
</comment>
<name>A0ABU4KA80_9ACTN</name>
<dbReference type="RefSeq" id="WP_319010966.1">
    <property type="nucleotide sequence ID" value="NZ_JAWJZF010000396.1"/>
</dbReference>
<evidence type="ECO:0000313" key="2">
    <source>
        <dbReference type="EMBL" id="MDX2294666.1"/>
    </source>
</evidence>
<dbReference type="Proteomes" id="UP001278571">
    <property type="component" value="Unassembled WGS sequence"/>
</dbReference>
<feature type="compositionally biased region" description="Low complexity" evidence="1">
    <location>
        <begin position="165"/>
        <end position="179"/>
    </location>
</feature>
<feature type="region of interest" description="Disordered" evidence="1">
    <location>
        <begin position="165"/>
        <end position="320"/>
    </location>
</feature>
<gene>
    <name evidence="2" type="ORF">R2363_21110</name>
</gene>
<protein>
    <recommendedName>
        <fullName evidence="4">TolA protein</fullName>
    </recommendedName>
</protein>
<evidence type="ECO:0000313" key="3">
    <source>
        <dbReference type="Proteomes" id="UP001278571"/>
    </source>
</evidence>
<sequence length="320" mass="34020">MDVEQVTDELYGLRPSAFTAARDAYAAEARRAKDAAAARAIAALRRPPLAVWAANLLARERPEEAERFLALAEALRDAHRTLDGERLREASRQQHRLVAALVRTAAGLAEEAGQPVSDTVLGDVERILHAVLARPDVAGPWARGRLAAMPEAAVGFPDVPTEALTARPPAAPAKTGTTAKAEEVEKAEKAGKAGKKEKAGKATEAGDAKKKAREAKEAREAEAAAEARAEAEEARTALARRERDRDAAREAERAATAAAEEAADRLRRAEQEREDARKAAAAAEKAAKRAGTDLRAAERAVEKARSAAEAAGAAARRHRT</sequence>
<feature type="compositionally biased region" description="Basic and acidic residues" evidence="1">
    <location>
        <begin position="180"/>
        <end position="253"/>
    </location>
</feature>
<organism evidence="2 3">
    <name type="scientific">Streptomyces roseolus</name>
    <dbReference type="NCBI Taxonomy" id="67358"/>
    <lineage>
        <taxon>Bacteria</taxon>
        <taxon>Bacillati</taxon>
        <taxon>Actinomycetota</taxon>
        <taxon>Actinomycetes</taxon>
        <taxon>Kitasatosporales</taxon>
        <taxon>Streptomycetaceae</taxon>
        <taxon>Streptomyces</taxon>
    </lineage>
</organism>
<feature type="compositionally biased region" description="Basic and acidic residues" evidence="1">
    <location>
        <begin position="285"/>
        <end position="306"/>
    </location>
</feature>
<proteinExistence type="predicted"/>
<evidence type="ECO:0000256" key="1">
    <source>
        <dbReference type="SAM" id="MobiDB-lite"/>
    </source>
</evidence>
<dbReference type="EMBL" id="JAWJZF010000396">
    <property type="protein sequence ID" value="MDX2294666.1"/>
    <property type="molecule type" value="Genomic_DNA"/>
</dbReference>
<feature type="compositionally biased region" description="Basic and acidic residues" evidence="1">
    <location>
        <begin position="262"/>
        <end position="278"/>
    </location>
</feature>
<evidence type="ECO:0008006" key="4">
    <source>
        <dbReference type="Google" id="ProtNLM"/>
    </source>
</evidence>